<dbReference type="SUPFAM" id="SSF56219">
    <property type="entry name" value="DNase I-like"/>
    <property type="match status" value="1"/>
</dbReference>
<feature type="non-terminal residue" evidence="2">
    <location>
        <position position="1"/>
    </location>
</feature>
<dbReference type="InterPro" id="IPR036691">
    <property type="entry name" value="Endo/exonu/phosph_ase_sf"/>
</dbReference>
<dbReference type="GO" id="GO:0004527">
    <property type="term" value="F:exonuclease activity"/>
    <property type="evidence" value="ECO:0007669"/>
    <property type="project" value="UniProtKB-KW"/>
</dbReference>
<dbReference type="Pfam" id="PF03372">
    <property type="entry name" value="Exo_endo_phos"/>
    <property type="match status" value="1"/>
</dbReference>
<dbReference type="GO" id="GO:0016020">
    <property type="term" value="C:membrane"/>
    <property type="evidence" value="ECO:0007669"/>
    <property type="project" value="GOC"/>
</dbReference>
<dbReference type="PANTHER" id="PTHR14859">
    <property type="entry name" value="CALCOFLUOR WHITE HYPERSENSITIVE PROTEIN PRECURSOR"/>
    <property type="match status" value="1"/>
</dbReference>
<dbReference type="AlphaFoldDB" id="A0A3B0RPA9"/>
<dbReference type="InterPro" id="IPR051916">
    <property type="entry name" value="GPI-anchor_lipid_remodeler"/>
</dbReference>
<proteinExistence type="predicted"/>
<keyword evidence="2" id="KW-0269">Exonuclease</keyword>
<evidence type="ECO:0000259" key="1">
    <source>
        <dbReference type="Pfam" id="PF03372"/>
    </source>
</evidence>
<dbReference type="InterPro" id="IPR005135">
    <property type="entry name" value="Endo/exonuclease/phosphatase"/>
</dbReference>
<dbReference type="Gene3D" id="3.60.10.10">
    <property type="entry name" value="Endonuclease/exonuclease/phosphatase"/>
    <property type="match status" value="1"/>
</dbReference>
<protein>
    <submittedName>
        <fullName evidence="2">Endonuclease/exonuclease/phosphatase family protein, putative</fullName>
    </submittedName>
</protein>
<feature type="domain" description="Endonuclease/exonuclease/phosphatase" evidence="1">
    <location>
        <begin position="28"/>
        <end position="195"/>
    </location>
</feature>
<keyword evidence="2" id="KW-0255">Endonuclease</keyword>
<keyword evidence="2" id="KW-0540">Nuclease</keyword>
<evidence type="ECO:0000313" key="2">
    <source>
        <dbReference type="EMBL" id="VAV86353.1"/>
    </source>
</evidence>
<dbReference type="GO" id="GO:0006506">
    <property type="term" value="P:GPI anchor biosynthetic process"/>
    <property type="evidence" value="ECO:0007669"/>
    <property type="project" value="TreeGrafter"/>
</dbReference>
<sequence>AKLGYNFIGQSVNWDKKYVPFPYFPISLQFGKILSGQSVLSKYNIVQHKRIELPRNQSNPFYYNAFYLDRLAQIVKIKIQNKILVLINVHLEAYHQDTRIIQTKKVMALYQQYNKTNPTILLGDFNSDINYKNSSIQLLMNLPKTKSAAFDNKNIQNTFNSLDPNERLDYIFYNTEFIEYIDGHILSEFDQASDHLPILMNFKFK</sequence>
<dbReference type="GO" id="GO:0004519">
    <property type="term" value="F:endonuclease activity"/>
    <property type="evidence" value="ECO:0007669"/>
    <property type="project" value="UniProtKB-KW"/>
</dbReference>
<reference evidence="2" key="1">
    <citation type="submission" date="2018-06" db="EMBL/GenBank/DDBJ databases">
        <authorList>
            <person name="Zhirakovskaya E."/>
        </authorList>
    </citation>
    <scope>NUCLEOTIDE SEQUENCE</scope>
</reference>
<keyword evidence="2" id="KW-0378">Hydrolase</keyword>
<dbReference type="PANTHER" id="PTHR14859:SF1">
    <property type="entry name" value="PGAP2-INTERACTING PROTEIN"/>
    <property type="match status" value="1"/>
</dbReference>
<accession>A0A3B0RPA9</accession>
<organism evidence="2">
    <name type="scientific">hydrothermal vent metagenome</name>
    <dbReference type="NCBI Taxonomy" id="652676"/>
    <lineage>
        <taxon>unclassified sequences</taxon>
        <taxon>metagenomes</taxon>
        <taxon>ecological metagenomes</taxon>
    </lineage>
</organism>
<dbReference type="EMBL" id="UOEB01000333">
    <property type="protein sequence ID" value="VAV86353.1"/>
    <property type="molecule type" value="Genomic_DNA"/>
</dbReference>
<gene>
    <name evidence="2" type="ORF">MNBD_BACTEROID02-1333</name>
</gene>
<name>A0A3B0RPA9_9ZZZZ</name>